<proteinExistence type="predicted"/>
<protein>
    <submittedName>
        <fullName evidence="1">Uncharacterized protein</fullName>
    </submittedName>
</protein>
<gene>
    <name evidence="1" type="ORF">GR170_13990</name>
</gene>
<name>A0A6L7G4B8_9RHOB</name>
<sequence>MTEAELDEIMTLRWPVIVRRVLASENDAWLKGFVLSIARNGKRRSWHPSTKQEQIMRRLIAEQHSPTAITDVFEVIER</sequence>
<evidence type="ECO:0000313" key="1">
    <source>
        <dbReference type="EMBL" id="MXN18955.1"/>
    </source>
</evidence>
<dbReference type="Proteomes" id="UP000477911">
    <property type="component" value="Unassembled WGS sequence"/>
</dbReference>
<comment type="caution">
    <text evidence="1">The sequence shown here is derived from an EMBL/GenBank/DDBJ whole genome shotgun (WGS) entry which is preliminary data.</text>
</comment>
<dbReference type="RefSeq" id="WP_160895081.1">
    <property type="nucleotide sequence ID" value="NZ_WUMU01000016.1"/>
</dbReference>
<dbReference type="EMBL" id="WUMU01000016">
    <property type="protein sequence ID" value="MXN18955.1"/>
    <property type="molecule type" value="Genomic_DNA"/>
</dbReference>
<keyword evidence="2" id="KW-1185">Reference proteome</keyword>
<accession>A0A6L7G4B8</accession>
<evidence type="ECO:0000313" key="2">
    <source>
        <dbReference type="Proteomes" id="UP000477911"/>
    </source>
</evidence>
<dbReference type="AlphaFoldDB" id="A0A6L7G4B8"/>
<reference evidence="1 2" key="1">
    <citation type="submission" date="2019-12" db="EMBL/GenBank/DDBJ databases">
        <authorList>
            <person name="Li M."/>
        </authorList>
    </citation>
    <scope>NUCLEOTIDE SEQUENCE [LARGE SCALE GENOMIC DNA]</scope>
    <source>
        <strain evidence="1 2">GBMRC 2024</strain>
    </source>
</reference>
<organism evidence="1 2">
    <name type="scientific">Pseudooceanicola albus</name>
    <dbReference type="NCBI Taxonomy" id="2692189"/>
    <lineage>
        <taxon>Bacteria</taxon>
        <taxon>Pseudomonadati</taxon>
        <taxon>Pseudomonadota</taxon>
        <taxon>Alphaproteobacteria</taxon>
        <taxon>Rhodobacterales</taxon>
        <taxon>Paracoccaceae</taxon>
        <taxon>Pseudooceanicola</taxon>
    </lineage>
</organism>